<comment type="similarity">
    <text evidence="7">Belongs to the RnpA family.</text>
</comment>
<comment type="function">
    <text evidence="1 7">RNaseP catalyzes the removal of the 5'-leader sequence from pre-tRNA to produce the mature 5'-terminus. It can also cleave other RNA substrates such as 4.5S RNA. The protein component plays an auxiliary but essential role in vivo by binding to the 5'-leader sequence and broadening the substrate specificity of the ribozyme.</text>
</comment>
<dbReference type="Proteomes" id="UP000483839">
    <property type="component" value="Unassembled WGS sequence"/>
</dbReference>
<protein>
    <recommendedName>
        <fullName evidence="7">Ribonuclease P protein component</fullName>
        <shortName evidence="7">RNase P protein</shortName>
        <shortName evidence="7">RNaseP protein</shortName>
        <ecNumber evidence="7">3.1.26.5</ecNumber>
    </recommendedName>
    <alternativeName>
        <fullName evidence="7">Protein C5</fullName>
    </alternativeName>
</protein>
<dbReference type="InterPro" id="IPR000100">
    <property type="entry name" value="RNase_P"/>
</dbReference>
<keyword evidence="2 7" id="KW-0819">tRNA processing</keyword>
<evidence type="ECO:0000256" key="2">
    <source>
        <dbReference type="ARBA" id="ARBA00022694"/>
    </source>
</evidence>
<dbReference type="SMR" id="A0A2X4K4Z4"/>
<dbReference type="FunFam" id="3.30.230.10:FF:000021">
    <property type="entry name" value="Ribonuclease P protein component"/>
    <property type="match status" value="1"/>
</dbReference>
<dbReference type="Gene3D" id="3.30.230.10">
    <property type="match status" value="1"/>
</dbReference>
<accession>A0A2X4K4Z4</accession>
<name>A0A2X4K4Z4_STRUB</name>
<dbReference type="RefSeq" id="WP_015911964.1">
    <property type="nucleotide sequence ID" value="NZ_BAABQA010000004.1"/>
</dbReference>
<dbReference type="GO" id="GO:0004526">
    <property type="term" value="F:ribonuclease P activity"/>
    <property type="evidence" value="ECO:0007669"/>
    <property type="project" value="UniProtKB-UniRule"/>
</dbReference>
<dbReference type="EMBL" id="WLXI01000018">
    <property type="protein sequence ID" value="MTD01143.1"/>
    <property type="molecule type" value="Genomic_DNA"/>
</dbReference>
<gene>
    <name evidence="7 8" type="primary">rnpA</name>
    <name evidence="8" type="ORF">GKS16_02445</name>
</gene>
<dbReference type="EC" id="3.1.26.5" evidence="7"/>
<dbReference type="GO" id="GO:0001682">
    <property type="term" value="P:tRNA 5'-leader removal"/>
    <property type="evidence" value="ECO:0007669"/>
    <property type="project" value="UniProtKB-UniRule"/>
</dbReference>
<dbReference type="SUPFAM" id="SSF54211">
    <property type="entry name" value="Ribosomal protein S5 domain 2-like"/>
    <property type="match status" value="1"/>
</dbReference>
<dbReference type="HAMAP" id="MF_00227">
    <property type="entry name" value="RNase_P"/>
    <property type="match status" value="1"/>
</dbReference>
<evidence type="ECO:0000256" key="6">
    <source>
        <dbReference type="ARBA" id="ARBA00022884"/>
    </source>
</evidence>
<evidence type="ECO:0000256" key="3">
    <source>
        <dbReference type="ARBA" id="ARBA00022722"/>
    </source>
</evidence>
<evidence type="ECO:0000256" key="1">
    <source>
        <dbReference type="ARBA" id="ARBA00002663"/>
    </source>
</evidence>
<organism evidence="8 9">
    <name type="scientific">Streptococcus uberis</name>
    <dbReference type="NCBI Taxonomy" id="1349"/>
    <lineage>
        <taxon>Bacteria</taxon>
        <taxon>Bacillati</taxon>
        <taxon>Bacillota</taxon>
        <taxon>Bacilli</taxon>
        <taxon>Lactobacillales</taxon>
        <taxon>Streptococcaceae</taxon>
        <taxon>Streptococcus</taxon>
    </lineage>
</organism>
<keyword evidence="6 7" id="KW-0694">RNA-binding</keyword>
<dbReference type="GO" id="GO:0042781">
    <property type="term" value="F:3'-tRNA processing endoribonuclease activity"/>
    <property type="evidence" value="ECO:0007669"/>
    <property type="project" value="TreeGrafter"/>
</dbReference>
<keyword evidence="5 7" id="KW-0378">Hydrolase</keyword>
<dbReference type="InterPro" id="IPR020539">
    <property type="entry name" value="RNase_P_CS"/>
</dbReference>
<keyword evidence="4 7" id="KW-0255">Endonuclease</keyword>
<dbReference type="PANTHER" id="PTHR33992">
    <property type="entry name" value="RIBONUCLEASE P PROTEIN COMPONENT"/>
    <property type="match status" value="1"/>
</dbReference>
<keyword evidence="3 7" id="KW-0540">Nuclease</keyword>
<dbReference type="Pfam" id="PF00825">
    <property type="entry name" value="Ribonuclease_P"/>
    <property type="match status" value="1"/>
</dbReference>
<dbReference type="NCBIfam" id="TIGR00188">
    <property type="entry name" value="rnpA"/>
    <property type="match status" value="1"/>
</dbReference>
<sequence length="119" mass="14008">MKKSYRVKREKDFQAIFDGGKSTANRKFVIHFLEKEQDHYRVGISVGKRIGNAVTRNAVKRKIRHVIMEFSDHLKRDDFVVIARKGVENLDYQEVKQNLQHVLKLANLLEEGFESEKKH</sequence>
<dbReference type="InterPro" id="IPR020568">
    <property type="entry name" value="Ribosomal_Su5_D2-typ_SF"/>
</dbReference>
<dbReference type="InterPro" id="IPR014721">
    <property type="entry name" value="Ribsml_uS5_D2-typ_fold_subgr"/>
</dbReference>
<dbReference type="PANTHER" id="PTHR33992:SF1">
    <property type="entry name" value="RIBONUCLEASE P PROTEIN COMPONENT"/>
    <property type="match status" value="1"/>
</dbReference>
<evidence type="ECO:0000256" key="7">
    <source>
        <dbReference type="HAMAP-Rule" id="MF_00227"/>
    </source>
</evidence>
<dbReference type="GeneID" id="93826992"/>
<reference evidence="8 9" key="1">
    <citation type="submission" date="2019-11" db="EMBL/GenBank/DDBJ databases">
        <title>Streptococcus uberis isolated from clinical mastitis cases on a southeastern Queensland dairy.</title>
        <authorList>
            <person name="Workentine M.L."/>
            <person name="Price R."/>
            <person name="Olchowy T."/>
        </authorList>
    </citation>
    <scope>NUCLEOTIDE SEQUENCE [LARGE SCALE GENOMIC DNA]</scope>
    <source>
        <strain evidence="8 9">OLC4459-A17</strain>
    </source>
</reference>
<comment type="subunit">
    <text evidence="7">Consists of a catalytic RNA component (M1 or rnpB) and a protein subunit.</text>
</comment>
<comment type="caution">
    <text evidence="8">The sequence shown here is derived from an EMBL/GenBank/DDBJ whole genome shotgun (WGS) entry which is preliminary data.</text>
</comment>
<dbReference type="GO" id="GO:0030677">
    <property type="term" value="C:ribonuclease P complex"/>
    <property type="evidence" value="ECO:0007669"/>
    <property type="project" value="TreeGrafter"/>
</dbReference>
<dbReference type="AlphaFoldDB" id="A0A2X4K4Z4"/>
<dbReference type="OMA" id="PEQKHFR"/>
<evidence type="ECO:0000256" key="4">
    <source>
        <dbReference type="ARBA" id="ARBA00022759"/>
    </source>
</evidence>
<comment type="catalytic activity">
    <reaction evidence="7">
        <text>Endonucleolytic cleavage of RNA, removing 5'-extranucleotides from tRNA precursor.</text>
        <dbReference type="EC" id="3.1.26.5"/>
    </reaction>
</comment>
<evidence type="ECO:0000256" key="5">
    <source>
        <dbReference type="ARBA" id="ARBA00022801"/>
    </source>
</evidence>
<dbReference type="PROSITE" id="PS00648">
    <property type="entry name" value="RIBONUCLEASE_P"/>
    <property type="match status" value="1"/>
</dbReference>
<dbReference type="GO" id="GO:0000049">
    <property type="term" value="F:tRNA binding"/>
    <property type="evidence" value="ECO:0007669"/>
    <property type="project" value="UniProtKB-UniRule"/>
</dbReference>
<proteinExistence type="inferred from homology"/>
<evidence type="ECO:0000313" key="9">
    <source>
        <dbReference type="Proteomes" id="UP000483839"/>
    </source>
</evidence>
<evidence type="ECO:0000313" key="8">
    <source>
        <dbReference type="EMBL" id="MTD01143.1"/>
    </source>
</evidence>